<evidence type="ECO:0000313" key="19">
    <source>
        <dbReference type="RefSeq" id="XP_011496109.1"/>
    </source>
</evidence>
<dbReference type="SMART" id="SM00382">
    <property type="entry name" value="AAA"/>
    <property type="match status" value="1"/>
</dbReference>
<evidence type="ECO:0000256" key="12">
    <source>
        <dbReference type="ARBA" id="ARBA00022946"/>
    </source>
</evidence>
<dbReference type="InterPro" id="IPR000642">
    <property type="entry name" value="Peptidase_M41"/>
</dbReference>
<dbReference type="InterPro" id="IPR027417">
    <property type="entry name" value="P-loop_NTPase"/>
</dbReference>
<organism evidence="18 19">
    <name type="scientific">Ceratosolen solmsi marchali</name>
    <dbReference type="NCBI Taxonomy" id="326594"/>
    <lineage>
        <taxon>Eukaryota</taxon>
        <taxon>Metazoa</taxon>
        <taxon>Ecdysozoa</taxon>
        <taxon>Arthropoda</taxon>
        <taxon>Hexapoda</taxon>
        <taxon>Insecta</taxon>
        <taxon>Pterygota</taxon>
        <taxon>Neoptera</taxon>
        <taxon>Endopterygota</taxon>
        <taxon>Hymenoptera</taxon>
        <taxon>Apocrita</taxon>
        <taxon>Proctotrupomorpha</taxon>
        <taxon>Chalcidoidea</taxon>
        <taxon>Agaonidae</taxon>
        <taxon>Agaoninae</taxon>
        <taxon>Ceratosolen</taxon>
    </lineage>
</organism>
<dbReference type="Pfam" id="PF00004">
    <property type="entry name" value="AAA"/>
    <property type="match status" value="1"/>
</dbReference>
<keyword evidence="18" id="KW-1185">Reference proteome</keyword>
<dbReference type="FunFam" id="3.40.50.300:FF:000277">
    <property type="entry name" value="ATP-dependent zinc metalloprotease FtsH"/>
    <property type="match status" value="1"/>
</dbReference>
<dbReference type="SUPFAM" id="SSF52540">
    <property type="entry name" value="P-loop containing nucleoside triphosphate hydrolases"/>
    <property type="match status" value="1"/>
</dbReference>
<evidence type="ECO:0000256" key="5">
    <source>
        <dbReference type="ARBA" id="ARBA00022670"/>
    </source>
</evidence>
<keyword evidence="6 16" id="KW-0812">Transmembrane</keyword>
<dbReference type="PANTHER" id="PTHR43655:SF8">
    <property type="entry name" value="PARAPLEGIN"/>
    <property type="match status" value="1"/>
</dbReference>
<dbReference type="FunFam" id="1.10.8.60:FF:000033">
    <property type="entry name" value="paraplegin isoform X1"/>
    <property type="match status" value="1"/>
</dbReference>
<feature type="transmembrane region" description="Helical" evidence="16">
    <location>
        <begin position="6"/>
        <end position="23"/>
    </location>
</feature>
<keyword evidence="9" id="KW-0378">Hydrolase</keyword>
<dbReference type="GO" id="GO:0005524">
    <property type="term" value="F:ATP binding"/>
    <property type="evidence" value="ECO:0007669"/>
    <property type="project" value="UniProtKB-KW"/>
</dbReference>
<keyword evidence="13 16" id="KW-1133">Transmembrane helix</keyword>
<evidence type="ECO:0000313" key="18">
    <source>
        <dbReference type="Proteomes" id="UP000695007"/>
    </source>
</evidence>
<evidence type="ECO:0000256" key="9">
    <source>
        <dbReference type="ARBA" id="ARBA00022801"/>
    </source>
</evidence>
<dbReference type="Gene3D" id="3.40.50.300">
    <property type="entry name" value="P-loop containing nucleotide triphosphate hydrolases"/>
    <property type="match status" value="1"/>
</dbReference>
<dbReference type="InterPro" id="IPR003959">
    <property type="entry name" value="ATPase_AAA_core"/>
</dbReference>
<keyword evidence="11" id="KW-0067">ATP-binding</keyword>
<evidence type="ECO:0000256" key="16">
    <source>
        <dbReference type="SAM" id="Phobius"/>
    </source>
</evidence>
<dbReference type="GO" id="GO:0004222">
    <property type="term" value="F:metalloendopeptidase activity"/>
    <property type="evidence" value="ECO:0007669"/>
    <property type="project" value="InterPro"/>
</dbReference>
<evidence type="ECO:0000259" key="17">
    <source>
        <dbReference type="SMART" id="SM00382"/>
    </source>
</evidence>
<evidence type="ECO:0000256" key="2">
    <source>
        <dbReference type="ARBA" id="ARBA00004141"/>
    </source>
</evidence>
<dbReference type="GeneID" id="105360806"/>
<comment type="subcellular location">
    <subcellularLocation>
        <location evidence="2">Membrane</location>
        <topology evidence="2">Multi-pass membrane protein</topology>
    </subcellularLocation>
</comment>
<gene>
    <name evidence="19" type="primary">LOC105360806</name>
</gene>
<dbReference type="PANTHER" id="PTHR43655">
    <property type="entry name" value="ATP-DEPENDENT PROTEASE"/>
    <property type="match status" value="1"/>
</dbReference>
<evidence type="ECO:0000256" key="4">
    <source>
        <dbReference type="ARBA" id="ARBA00010550"/>
    </source>
</evidence>
<dbReference type="AlphaFoldDB" id="A0AAJ7DTF1"/>
<evidence type="ECO:0000256" key="13">
    <source>
        <dbReference type="ARBA" id="ARBA00022989"/>
    </source>
</evidence>
<reference evidence="19" key="1">
    <citation type="submission" date="2025-08" db="UniProtKB">
        <authorList>
            <consortium name="RefSeq"/>
        </authorList>
    </citation>
    <scope>IDENTIFICATION</scope>
</reference>
<dbReference type="GO" id="GO:0034982">
    <property type="term" value="P:mitochondrial protein processing"/>
    <property type="evidence" value="ECO:0007669"/>
    <property type="project" value="TreeGrafter"/>
</dbReference>
<dbReference type="Gene3D" id="1.20.58.760">
    <property type="entry name" value="Peptidase M41"/>
    <property type="match status" value="1"/>
</dbReference>
<keyword evidence="7" id="KW-0479">Metal-binding</keyword>
<evidence type="ECO:0000256" key="6">
    <source>
        <dbReference type="ARBA" id="ARBA00022692"/>
    </source>
</evidence>
<dbReference type="KEGG" id="csol:105360806"/>
<dbReference type="InterPro" id="IPR037219">
    <property type="entry name" value="Peptidase_M41-like"/>
</dbReference>
<proteinExistence type="inferred from homology"/>
<comment type="cofactor">
    <cofactor evidence="1">
        <name>Zn(2+)</name>
        <dbReference type="ChEBI" id="CHEBI:29105"/>
    </cofactor>
</comment>
<keyword evidence="15 16" id="KW-0472">Membrane</keyword>
<dbReference type="Gene3D" id="1.10.8.60">
    <property type="match status" value="1"/>
</dbReference>
<dbReference type="GO" id="GO:0046872">
    <property type="term" value="F:metal ion binding"/>
    <property type="evidence" value="ECO:0007669"/>
    <property type="project" value="UniProtKB-KW"/>
</dbReference>
<keyword evidence="14" id="KW-0482">Metalloprotease</keyword>
<dbReference type="InterPro" id="IPR041569">
    <property type="entry name" value="AAA_lid_3"/>
</dbReference>
<dbReference type="Gene3D" id="3.40.1690.20">
    <property type="match status" value="1"/>
</dbReference>
<name>A0AAJ7DTF1_9HYME</name>
<accession>A0AAJ7DTF1</accession>
<evidence type="ECO:0000256" key="1">
    <source>
        <dbReference type="ARBA" id="ARBA00001947"/>
    </source>
</evidence>
<protein>
    <submittedName>
        <fullName evidence="19">Paraplegin</fullName>
    </submittedName>
</protein>
<feature type="domain" description="AAA+ ATPase" evidence="17">
    <location>
        <begin position="203"/>
        <end position="343"/>
    </location>
</feature>
<evidence type="ECO:0000256" key="14">
    <source>
        <dbReference type="ARBA" id="ARBA00023049"/>
    </source>
</evidence>
<feature type="transmembrane region" description="Helical" evidence="16">
    <location>
        <begin position="113"/>
        <end position="132"/>
    </location>
</feature>
<dbReference type="RefSeq" id="XP_011496109.1">
    <property type="nucleotide sequence ID" value="XM_011497807.1"/>
</dbReference>
<sequence length="631" mass="71630">MFNDAASIYITIIFIILNIYNLFQRSEIVSWNEFVYQFLAKGKVEEVIVAPEVDIVIFKVYDNAVIEGEKSIYSVYRMFVPNVIKIEEKIREAERNLGIKSELGVPIKYERSYFSNILIIILIILAALFWRFSNRLPQIREFTPKFYSHMTQAKFTLVDPLTGKGKGVHFSDVAGLREAKIEVMEFVDYLKASDNYKILGAKIPKGILLLGPPGCGKTLLAKAVATEANVPFLSMNGSEFNEIVRGLGAARIRNLFNEAKKRAPSIIYIDEIDAIGKKRSETFGSKLTPEHEQTLNQLLTEMDGMASRQDVIVLASTNRSEVLDRALLRAGRFDRHVLIDLPNLVERQEIFELHLKQINLDQDISVYSHRLATMTPKCSGADIANVCNEAALHAARTSKQKVESEDLWWAVERILNGCEKINKTILKTERRIIAYHEAGHAIAGWMLGNMENIYKVSIIERTNNTFGFGIRTAEQTLYSKEYLEDLMCTCLAGRVAETLTFNVTTTNGQNDLERVKKIAYNIVSKFGMNKSVGLIAFTEEQLSDTNRKIYSKMLGNLMDAEVRNMIAKVYKRCEKLLLENKDKLKLLAETLLEKETLTYEQVEKIIGPRNIKSKMSSTQPLPVVVPKKLIK</sequence>
<dbReference type="CDD" id="cd19501">
    <property type="entry name" value="RecA-like_FtsH"/>
    <property type="match status" value="1"/>
</dbReference>
<dbReference type="CTD" id="6687"/>
<comment type="similarity">
    <text evidence="4">In the N-terminal section; belongs to the AAA ATPase family.</text>
</comment>
<keyword evidence="10" id="KW-0862">Zinc</keyword>
<evidence type="ECO:0000256" key="11">
    <source>
        <dbReference type="ARBA" id="ARBA00022840"/>
    </source>
</evidence>
<dbReference type="InterPro" id="IPR050928">
    <property type="entry name" value="ATP-dep_Zn_Metalloprotease"/>
</dbReference>
<evidence type="ECO:0000256" key="3">
    <source>
        <dbReference type="ARBA" id="ARBA00010044"/>
    </source>
</evidence>
<comment type="similarity">
    <text evidence="3">In the C-terminal section; belongs to the peptidase M41 family.</text>
</comment>
<evidence type="ECO:0000256" key="10">
    <source>
        <dbReference type="ARBA" id="ARBA00022833"/>
    </source>
</evidence>
<keyword evidence="5" id="KW-0645">Protease</keyword>
<dbReference type="Proteomes" id="UP000695007">
    <property type="component" value="Unplaced"/>
</dbReference>
<dbReference type="GO" id="GO:0016887">
    <property type="term" value="F:ATP hydrolysis activity"/>
    <property type="evidence" value="ECO:0007669"/>
    <property type="project" value="InterPro"/>
</dbReference>
<dbReference type="Pfam" id="PF01434">
    <property type="entry name" value="Peptidase_M41"/>
    <property type="match status" value="1"/>
</dbReference>
<evidence type="ECO:0000256" key="7">
    <source>
        <dbReference type="ARBA" id="ARBA00022723"/>
    </source>
</evidence>
<dbReference type="InterPro" id="IPR003593">
    <property type="entry name" value="AAA+_ATPase"/>
</dbReference>
<dbReference type="GO" id="GO:0004176">
    <property type="term" value="F:ATP-dependent peptidase activity"/>
    <property type="evidence" value="ECO:0007669"/>
    <property type="project" value="InterPro"/>
</dbReference>
<keyword evidence="12" id="KW-0809">Transit peptide</keyword>
<keyword evidence="8" id="KW-0547">Nucleotide-binding</keyword>
<dbReference type="Pfam" id="PF17862">
    <property type="entry name" value="AAA_lid_3"/>
    <property type="match status" value="1"/>
</dbReference>
<evidence type="ECO:0000256" key="8">
    <source>
        <dbReference type="ARBA" id="ARBA00022741"/>
    </source>
</evidence>
<evidence type="ECO:0000256" key="15">
    <source>
        <dbReference type="ARBA" id="ARBA00023136"/>
    </source>
</evidence>
<dbReference type="SUPFAM" id="SSF140990">
    <property type="entry name" value="FtsH protease domain-like"/>
    <property type="match status" value="1"/>
</dbReference>
<dbReference type="GO" id="GO:0005745">
    <property type="term" value="C:m-AAA complex"/>
    <property type="evidence" value="ECO:0007669"/>
    <property type="project" value="TreeGrafter"/>
</dbReference>